<reference evidence="1" key="1">
    <citation type="submission" date="2021-02" db="EMBL/GenBank/DDBJ databases">
        <title>Rhodobacter shimadae sp. nov., an aerobic anoxygenic phototrophic bacterium isolated from a hot spring.</title>
        <authorList>
            <person name="Muramatsu S."/>
            <person name="Haruta S."/>
            <person name="Hirose S."/>
            <person name="Hanada S."/>
        </authorList>
    </citation>
    <scope>NUCLEOTIDE SEQUENCE</scope>
    <source>
        <strain evidence="1">N10</strain>
    </source>
</reference>
<name>A0A8G0ZTW3_9RHOB</name>
<dbReference type="Proteomes" id="UP000826300">
    <property type="component" value="Chromosome"/>
</dbReference>
<gene>
    <name evidence="1" type="ORF">JO391_07340</name>
</gene>
<dbReference type="AlphaFoldDB" id="A0A8G0ZTW3"/>
<dbReference type="EMBL" id="CP069370">
    <property type="protein sequence ID" value="QYZ71311.1"/>
    <property type="molecule type" value="Genomic_DNA"/>
</dbReference>
<accession>A0A8G0ZTW3</accession>
<evidence type="ECO:0000313" key="2">
    <source>
        <dbReference type="Proteomes" id="UP000826300"/>
    </source>
</evidence>
<keyword evidence="2" id="KW-1185">Reference proteome</keyword>
<protein>
    <submittedName>
        <fullName evidence="1">Uncharacterized protein</fullName>
    </submittedName>
</protein>
<evidence type="ECO:0000313" key="1">
    <source>
        <dbReference type="EMBL" id="QYZ71311.1"/>
    </source>
</evidence>
<dbReference type="RefSeq" id="WP_220663780.1">
    <property type="nucleotide sequence ID" value="NZ_CP069370.1"/>
</dbReference>
<dbReference type="KEGG" id="nsm:JO391_07340"/>
<sequence>MRIVYHLGAHCTDNERLLRCMLKNRGVLAEQSIVVPDPARYRNLLRDTAIALKGQPASLETQAIVLDQIMDEDQADRLVLSWENFLSFPKWVVRGMLYPSAGERIRAFTQIFPQIEAEFHLAIRNPATFLPDLFLRRKDSSFEAFLDGTQPEDLHWSDTIRDILTQNPGVPLTVWCDEDTPLIWPEVIQAVSGHRPGTRMADLNELLRRLMTDDGLTRMQSYLETHPPATVQQRRRIVSAFLDKFAVPDMIDMEVDLPGWTEDAVERMTRTYEADAAAIAAMPGVTFLEA</sequence>
<proteinExistence type="predicted"/>
<organism evidence="1 2">
    <name type="scientific">Neotabrizicola shimadae</name>
    <dbReference type="NCBI Taxonomy" id="2807096"/>
    <lineage>
        <taxon>Bacteria</taxon>
        <taxon>Pseudomonadati</taxon>
        <taxon>Pseudomonadota</taxon>
        <taxon>Alphaproteobacteria</taxon>
        <taxon>Rhodobacterales</taxon>
        <taxon>Paracoccaceae</taxon>
        <taxon>Neotabrizicola</taxon>
    </lineage>
</organism>